<proteinExistence type="predicted"/>
<dbReference type="RefSeq" id="WP_179361686.1">
    <property type="nucleotide sequence ID" value="NZ_CP026993.1"/>
</dbReference>
<evidence type="ECO:0000259" key="1">
    <source>
        <dbReference type="PROSITE" id="PS50110"/>
    </source>
</evidence>
<dbReference type="EMBL" id="CP026993">
    <property type="protein sequence ID" value="QLH02838.1"/>
    <property type="molecule type" value="Genomic_DNA"/>
</dbReference>
<sequence>MSTPSTDPKNNEYEKQLSEIIQGELIDLYGGDGYKSIMQTMVKICGRKEREIITNYELFAEMAEGVFGRLAESKILGPIKLEMDKIGEKNIQQENTIEKKSMRLLIADDETEILALYKTYLEAKGKEVTVTTDGKKCVEAYKKKFEENNQESYFDVIILDQKMPIMTGLQAAIEILKINPQQRMVFASGGLEQTVLEVLTKLNRAIAVIEKPFSLDVLEYTINNNEVFEKLDKISINQEEKDIDRKLSEVMTVLQNQI</sequence>
<feature type="domain" description="Response regulatory" evidence="1">
    <location>
        <begin position="103"/>
        <end position="226"/>
    </location>
</feature>
<keyword evidence="3" id="KW-1185">Reference proteome</keyword>
<dbReference type="PANTHER" id="PTHR43228">
    <property type="entry name" value="TWO-COMPONENT RESPONSE REGULATOR"/>
    <property type="match status" value="1"/>
</dbReference>
<accession>A0A7D5R016</accession>
<dbReference type="SUPFAM" id="SSF52172">
    <property type="entry name" value="CheY-like"/>
    <property type="match status" value="1"/>
</dbReference>
<protein>
    <submittedName>
        <fullName evidence="2">Response regulator</fullName>
    </submittedName>
</protein>
<dbReference type="AlphaFoldDB" id="A0A7D5R016"/>
<dbReference type="InterPro" id="IPR011006">
    <property type="entry name" value="CheY-like_superfamily"/>
</dbReference>
<dbReference type="Pfam" id="PF00072">
    <property type="entry name" value="Response_reg"/>
    <property type="match status" value="1"/>
</dbReference>
<dbReference type="KEGG" id="ncl:C5F47_04350"/>
<dbReference type="Gene3D" id="3.40.50.2300">
    <property type="match status" value="1"/>
</dbReference>
<gene>
    <name evidence="2" type="ORF">C5F47_04350</name>
</gene>
<dbReference type="PROSITE" id="PS50110">
    <property type="entry name" value="RESPONSE_REGULATORY"/>
    <property type="match status" value="1"/>
</dbReference>
<evidence type="ECO:0000313" key="2">
    <source>
        <dbReference type="EMBL" id="QLH02838.1"/>
    </source>
</evidence>
<dbReference type="GO" id="GO:0000160">
    <property type="term" value="P:phosphorelay signal transduction system"/>
    <property type="evidence" value="ECO:0007669"/>
    <property type="project" value="InterPro"/>
</dbReference>
<dbReference type="SMART" id="SM00448">
    <property type="entry name" value="REC"/>
    <property type="match status" value="1"/>
</dbReference>
<dbReference type="GeneID" id="56059235"/>
<dbReference type="Proteomes" id="UP000509771">
    <property type="component" value="Chromosome"/>
</dbReference>
<reference evidence="2 3" key="1">
    <citation type="submission" date="2018-02" db="EMBL/GenBank/DDBJ databases">
        <title>Complete genome of Nitrosopumilus cobalaminigenes HCA1.</title>
        <authorList>
            <person name="Qin W."/>
            <person name="Zheng Y."/>
            <person name="Stahl D.A."/>
        </authorList>
    </citation>
    <scope>NUCLEOTIDE SEQUENCE [LARGE SCALE GENOMIC DNA]</scope>
    <source>
        <strain evidence="2 3">HCA1</strain>
    </source>
</reference>
<dbReference type="OrthoDB" id="2830at2157"/>
<evidence type="ECO:0000313" key="3">
    <source>
        <dbReference type="Proteomes" id="UP000509771"/>
    </source>
</evidence>
<dbReference type="InterPro" id="IPR052048">
    <property type="entry name" value="ST_Response_Regulator"/>
</dbReference>
<dbReference type="CDD" id="cd00156">
    <property type="entry name" value="REC"/>
    <property type="match status" value="1"/>
</dbReference>
<name>A0A7D5R016_9ARCH</name>
<organism evidence="2 3">
    <name type="scientific">Nitrosopumilus cobalaminigenes</name>
    <dbReference type="NCBI Taxonomy" id="1470066"/>
    <lineage>
        <taxon>Archaea</taxon>
        <taxon>Nitrososphaerota</taxon>
        <taxon>Nitrososphaeria</taxon>
        <taxon>Nitrosopumilales</taxon>
        <taxon>Nitrosopumilaceae</taxon>
        <taxon>Nitrosopumilus</taxon>
    </lineage>
</organism>
<dbReference type="PANTHER" id="PTHR43228:SF1">
    <property type="entry name" value="TWO-COMPONENT RESPONSE REGULATOR ARR22"/>
    <property type="match status" value="1"/>
</dbReference>
<dbReference type="InterPro" id="IPR001789">
    <property type="entry name" value="Sig_transdc_resp-reg_receiver"/>
</dbReference>